<dbReference type="Pfam" id="PF00487">
    <property type="entry name" value="FA_desaturase"/>
    <property type="match status" value="1"/>
</dbReference>
<keyword evidence="5 10" id="KW-1133">Transmembrane helix</keyword>
<dbReference type="EMBL" id="RBIL01000001">
    <property type="protein sequence ID" value="RKQ92700.1"/>
    <property type="molecule type" value="Genomic_DNA"/>
</dbReference>
<evidence type="ECO:0000256" key="8">
    <source>
        <dbReference type="ARBA" id="ARBA00023098"/>
    </source>
</evidence>
<keyword evidence="3 10" id="KW-0812">Transmembrane</keyword>
<feature type="transmembrane region" description="Helical" evidence="10">
    <location>
        <begin position="153"/>
        <end position="175"/>
    </location>
</feature>
<dbReference type="AlphaFoldDB" id="A0A660LFK1"/>
<name>A0A660LFK1_9ACTN</name>
<dbReference type="GO" id="GO:0016020">
    <property type="term" value="C:membrane"/>
    <property type="evidence" value="ECO:0007669"/>
    <property type="project" value="UniProtKB-SubCell"/>
</dbReference>
<evidence type="ECO:0000313" key="13">
    <source>
        <dbReference type="Proteomes" id="UP000278962"/>
    </source>
</evidence>
<evidence type="ECO:0000256" key="1">
    <source>
        <dbReference type="ARBA" id="ARBA00004141"/>
    </source>
</evidence>
<evidence type="ECO:0000256" key="2">
    <source>
        <dbReference type="ARBA" id="ARBA00008749"/>
    </source>
</evidence>
<dbReference type="Proteomes" id="UP000278962">
    <property type="component" value="Unassembled WGS sequence"/>
</dbReference>
<comment type="caution">
    <text evidence="12">The sequence shown here is derived from an EMBL/GenBank/DDBJ whole genome shotgun (WGS) entry which is preliminary data.</text>
</comment>
<sequence>MNLAGVVLPFLGVILAIVLLWDQLVDWTSLGILAFMYVATIMGVTLGFHRLFTHRSFATYKPVEYFLAALGSVAVEGPVMNWVADHRKHHAHTDQEGDPHTPHGHGDGFKGAVSGLWYAHMGWLFDHSGTSEHQKYARDLYEDRGMHVIHKTFPLWVALGIAFPGLLGLVFTGTWRGAFEAALWGGPVRIFLVHHVTWSINSVCHFFGRRRFEVDDHSTNVAWLSLLSMGESWHHNHHTFPRSAFHGLRGWEQRLDPTGWVIRGMRRVKLAWNVVEITPERQQQKMAA</sequence>
<keyword evidence="8" id="KW-0443">Lipid metabolism</keyword>
<evidence type="ECO:0000256" key="9">
    <source>
        <dbReference type="ARBA" id="ARBA00023136"/>
    </source>
</evidence>
<dbReference type="GO" id="GO:0006631">
    <property type="term" value="P:fatty acid metabolic process"/>
    <property type="evidence" value="ECO:0007669"/>
    <property type="project" value="UniProtKB-KW"/>
</dbReference>
<keyword evidence="7" id="KW-0408">Iron</keyword>
<comment type="subcellular location">
    <subcellularLocation>
        <location evidence="1">Membrane</location>
        <topology evidence="1">Multi-pass membrane protein</topology>
    </subcellularLocation>
</comment>
<feature type="domain" description="Fatty acid desaturase" evidence="11">
    <location>
        <begin position="32"/>
        <end position="255"/>
    </location>
</feature>
<reference evidence="12 13" key="1">
    <citation type="submission" date="2018-10" db="EMBL/GenBank/DDBJ databases">
        <title>Genomic Encyclopedia of Archaeal and Bacterial Type Strains, Phase II (KMG-II): from individual species to whole genera.</title>
        <authorList>
            <person name="Goeker M."/>
        </authorList>
    </citation>
    <scope>NUCLEOTIDE SEQUENCE [LARGE SCALE GENOMIC DNA]</scope>
    <source>
        <strain evidence="12 13">DSM 14954</strain>
    </source>
</reference>
<comment type="similarity">
    <text evidence="2">Belongs to the fatty acid desaturase type 2 family.</text>
</comment>
<dbReference type="PANTHER" id="PTHR11351">
    <property type="entry name" value="ACYL-COA DESATURASE"/>
    <property type="match status" value="1"/>
</dbReference>
<feature type="transmembrane region" description="Helical" evidence="10">
    <location>
        <begin position="32"/>
        <end position="52"/>
    </location>
</feature>
<evidence type="ECO:0000256" key="3">
    <source>
        <dbReference type="ARBA" id="ARBA00022692"/>
    </source>
</evidence>
<keyword evidence="6" id="KW-0560">Oxidoreductase</keyword>
<evidence type="ECO:0000256" key="5">
    <source>
        <dbReference type="ARBA" id="ARBA00022989"/>
    </source>
</evidence>
<evidence type="ECO:0000313" key="12">
    <source>
        <dbReference type="EMBL" id="RKQ92700.1"/>
    </source>
</evidence>
<proteinExistence type="inferred from homology"/>
<dbReference type="InterPro" id="IPR015876">
    <property type="entry name" value="Acyl-CoA_DS"/>
</dbReference>
<evidence type="ECO:0000256" key="7">
    <source>
        <dbReference type="ARBA" id="ARBA00023004"/>
    </source>
</evidence>
<gene>
    <name evidence="12" type="ORF">C8N24_2553</name>
</gene>
<dbReference type="PRINTS" id="PR00075">
    <property type="entry name" value="FACDDSATRASE"/>
</dbReference>
<evidence type="ECO:0000256" key="10">
    <source>
        <dbReference type="SAM" id="Phobius"/>
    </source>
</evidence>
<organism evidence="12 13">
    <name type="scientific">Solirubrobacter pauli</name>
    <dbReference type="NCBI Taxonomy" id="166793"/>
    <lineage>
        <taxon>Bacteria</taxon>
        <taxon>Bacillati</taxon>
        <taxon>Actinomycetota</taxon>
        <taxon>Thermoleophilia</taxon>
        <taxon>Solirubrobacterales</taxon>
        <taxon>Solirubrobacteraceae</taxon>
        <taxon>Solirubrobacter</taxon>
    </lineage>
</organism>
<dbReference type="CDD" id="cd03505">
    <property type="entry name" value="Delta9-FADS-like"/>
    <property type="match status" value="1"/>
</dbReference>
<keyword evidence="4" id="KW-0276">Fatty acid metabolism</keyword>
<evidence type="ECO:0000259" key="11">
    <source>
        <dbReference type="Pfam" id="PF00487"/>
    </source>
</evidence>
<keyword evidence="9 10" id="KW-0472">Membrane</keyword>
<dbReference type="PANTHER" id="PTHR11351:SF3">
    <property type="entry name" value="BLL4393 PROTEIN"/>
    <property type="match status" value="1"/>
</dbReference>
<evidence type="ECO:0000256" key="4">
    <source>
        <dbReference type="ARBA" id="ARBA00022832"/>
    </source>
</evidence>
<dbReference type="GO" id="GO:0016717">
    <property type="term" value="F:oxidoreductase activity, acting on paired donors, with oxidation of a pair of donors resulting in the reduction of molecular oxygen to two molecules of water"/>
    <property type="evidence" value="ECO:0007669"/>
    <property type="project" value="InterPro"/>
</dbReference>
<protein>
    <submittedName>
        <fullName evidence="12">Delta-9 acyl-phospholipid desaturase</fullName>
    </submittedName>
</protein>
<accession>A0A660LFK1</accession>
<dbReference type="InterPro" id="IPR005804">
    <property type="entry name" value="FA_desaturase_dom"/>
</dbReference>
<evidence type="ECO:0000256" key="6">
    <source>
        <dbReference type="ARBA" id="ARBA00023002"/>
    </source>
</evidence>
<keyword evidence="13" id="KW-1185">Reference proteome</keyword>